<feature type="region of interest" description="Disordered" evidence="1">
    <location>
        <begin position="1"/>
        <end position="20"/>
    </location>
</feature>
<proteinExistence type="predicted"/>
<dbReference type="EMBL" id="MBFR01000838">
    <property type="protein sequence ID" value="PVU85539.1"/>
    <property type="molecule type" value="Genomic_DNA"/>
</dbReference>
<comment type="caution">
    <text evidence="2">The sequence shown here is derived from an EMBL/GenBank/DDBJ whole genome shotgun (WGS) entry which is preliminary data.</text>
</comment>
<accession>A0A2T9XZL0</accession>
<name>A0A2T9XZL0_9FUNG</name>
<evidence type="ECO:0000313" key="2">
    <source>
        <dbReference type="EMBL" id="PVU85539.1"/>
    </source>
</evidence>
<evidence type="ECO:0000256" key="1">
    <source>
        <dbReference type="SAM" id="MobiDB-lite"/>
    </source>
</evidence>
<organism evidence="2 3">
    <name type="scientific">Smittium simulii</name>
    <dbReference type="NCBI Taxonomy" id="133385"/>
    <lineage>
        <taxon>Eukaryota</taxon>
        <taxon>Fungi</taxon>
        <taxon>Fungi incertae sedis</taxon>
        <taxon>Zoopagomycota</taxon>
        <taxon>Kickxellomycotina</taxon>
        <taxon>Harpellomycetes</taxon>
        <taxon>Harpellales</taxon>
        <taxon>Legeriomycetaceae</taxon>
        <taxon>Smittium</taxon>
    </lineage>
</organism>
<sequence>MAADIKKQGAQQARDMEVQNIECENPHEKVRASMVEVESYPRLIEATLLLENDFFRSPIPEGKKK</sequence>
<gene>
    <name evidence="2" type="ORF">BB561_006934</name>
</gene>
<protein>
    <submittedName>
        <fullName evidence="2">Uncharacterized protein</fullName>
    </submittedName>
</protein>
<keyword evidence="3" id="KW-1185">Reference proteome</keyword>
<dbReference type="Proteomes" id="UP000245383">
    <property type="component" value="Unassembled WGS sequence"/>
</dbReference>
<dbReference type="AlphaFoldDB" id="A0A2T9XZL0"/>
<reference evidence="2 3" key="1">
    <citation type="journal article" date="2018" name="MBio">
        <title>Comparative Genomics Reveals the Core Gene Toolbox for the Fungus-Insect Symbiosis.</title>
        <authorList>
            <person name="Wang Y."/>
            <person name="Stata M."/>
            <person name="Wang W."/>
            <person name="Stajich J.E."/>
            <person name="White M.M."/>
            <person name="Moncalvo J.M."/>
        </authorList>
    </citation>
    <scope>NUCLEOTIDE SEQUENCE [LARGE SCALE GENOMIC DNA]</scope>
    <source>
        <strain evidence="2 3">SWE-8-4</strain>
    </source>
</reference>
<evidence type="ECO:0000313" key="3">
    <source>
        <dbReference type="Proteomes" id="UP000245383"/>
    </source>
</evidence>